<proteinExistence type="predicted"/>
<reference evidence="2" key="1">
    <citation type="submission" date="2018-05" db="EMBL/GenBank/DDBJ databases">
        <authorList>
            <person name="Lanie J.A."/>
            <person name="Ng W.-L."/>
            <person name="Kazmierczak K.M."/>
            <person name="Andrzejewski T.M."/>
            <person name="Davidsen T.M."/>
            <person name="Wayne K.J."/>
            <person name="Tettelin H."/>
            <person name="Glass J.I."/>
            <person name="Rusch D."/>
            <person name="Podicherti R."/>
            <person name="Tsui H.-C.T."/>
            <person name="Winkler M.E."/>
        </authorList>
    </citation>
    <scope>NUCLEOTIDE SEQUENCE</scope>
</reference>
<dbReference type="Gene3D" id="3.40.50.1820">
    <property type="entry name" value="alpha/beta hydrolase"/>
    <property type="match status" value="1"/>
</dbReference>
<dbReference type="SUPFAM" id="SSF53474">
    <property type="entry name" value="alpha/beta-Hydrolases"/>
    <property type="match status" value="1"/>
</dbReference>
<dbReference type="AlphaFoldDB" id="A0A382SAN6"/>
<accession>A0A382SAN6</accession>
<dbReference type="InterPro" id="IPR000383">
    <property type="entry name" value="Xaa-Pro-like_dom"/>
</dbReference>
<protein>
    <recommendedName>
        <fullName evidence="1">Xaa-Pro dipeptidyl-peptidase-like domain-containing protein</fullName>
    </recommendedName>
</protein>
<name>A0A382SAN6_9ZZZZ</name>
<dbReference type="EMBL" id="UINC01127234">
    <property type="protein sequence ID" value="SVD06218.1"/>
    <property type="molecule type" value="Genomic_DNA"/>
</dbReference>
<evidence type="ECO:0000313" key="2">
    <source>
        <dbReference type="EMBL" id="SVD06218.1"/>
    </source>
</evidence>
<dbReference type="GO" id="GO:0016787">
    <property type="term" value="F:hydrolase activity"/>
    <property type="evidence" value="ECO:0007669"/>
    <property type="project" value="InterPro"/>
</dbReference>
<dbReference type="PROSITE" id="PS51257">
    <property type="entry name" value="PROKAR_LIPOPROTEIN"/>
    <property type="match status" value="1"/>
</dbReference>
<dbReference type="Pfam" id="PF02129">
    <property type="entry name" value="Peptidase_S15"/>
    <property type="match status" value="1"/>
</dbReference>
<dbReference type="NCBIfam" id="TIGR00976">
    <property type="entry name" value="CocE_NonD"/>
    <property type="match status" value="1"/>
</dbReference>
<dbReference type="InterPro" id="IPR005674">
    <property type="entry name" value="CocE/Ser_esterase"/>
</dbReference>
<sequence length="240" mass="25891">MTTRFGCAFLSLIFLTSTLTGCFGFEDELQEEPEYQHWLPDVEDRSNKFYQDDEVFSRVSWNGSFGIDTVRSIYVPVPAITASDGGAGVTGGAEVHMGLWLPVIEGCDMDAAELPEECRVPVIAEIGPYYDDGDVDALTPADRLGRFLIENFVPHGFGVAQVSVFGTGESNHCMDLMGLDEQEGIHAAVEYLGDAPFSNGNVGVIGKSYDGSTPWEAAAMGSNHLKTIVPMSGLIGVHDL</sequence>
<gene>
    <name evidence="2" type="ORF">METZ01_LOCUS359072</name>
</gene>
<evidence type="ECO:0000259" key="1">
    <source>
        <dbReference type="Pfam" id="PF02129"/>
    </source>
</evidence>
<feature type="non-terminal residue" evidence="2">
    <location>
        <position position="240"/>
    </location>
</feature>
<organism evidence="2">
    <name type="scientific">marine metagenome</name>
    <dbReference type="NCBI Taxonomy" id="408172"/>
    <lineage>
        <taxon>unclassified sequences</taxon>
        <taxon>metagenomes</taxon>
        <taxon>ecological metagenomes</taxon>
    </lineage>
</organism>
<feature type="non-terminal residue" evidence="2">
    <location>
        <position position="1"/>
    </location>
</feature>
<feature type="domain" description="Xaa-Pro dipeptidyl-peptidase-like" evidence="1">
    <location>
        <begin position="97"/>
        <end position="237"/>
    </location>
</feature>
<dbReference type="InterPro" id="IPR029058">
    <property type="entry name" value="AB_hydrolase_fold"/>
</dbReference>